<dbReference type="InterPro" id="IPR024984">
    <property type="entry name" value="DUF3888"/>
</dbReference>
<protein>
    <recommendedName>
        <fullName evidence="4">DUF3888 domain-containing protein</fullName>
    </recommendedName>
</protein>
<dbReference type="Proteomes" id="UP000239614">
    <property type="component" value="Unassembled WGS sequence"/>
</dbReference>
<evidence type="ECO:0000313" key="2">
    <source>
        <dbReference type="EMBL" id="PRR70728.1"/>
    </source>
</evidence>
<reference evidence="2 3" key="1">
    <citation type="submission" date="2018-03" db="EMBL/GenBank/DDBJ databases">
        <title>Genome sequence of Clostridium thermopalmarium DSM 5974.</title>
        <authorList>
            <person name="Poehlein A."/>
            <person name="Daniel R."/>
        </authorList>
    </citation>
    <scope>NUCLEOTIDE SEQUENCE [LARGE SCALE GENOMIC DNA]</scope>
    <source>
        <strain evidence="2 3">DSM 5974</strain>
    </source>
</reference>
<dbReference type="EMBL" id="PVXN01000053">
    <property type="protein sequence ID" value="PRR70728.1"/>
    <property type="molecule type" value="Genomic_DNA"/>
</dbReference>
<dbReference type="RefSeq" id="WP_106024460.1">
    <property type="nucleotide sequence ID" value="NZ_PVXN01000053.1"/>
</dbReference>
<name>A0A2T0ANY5_9CLOT</name>
<feature type="chain" id="PRO_5039125505" description="DUF3888 domain-containing protein" evidence="1">
    <location>
        <begin position="22"/>
        <end position="131"/>
    </location>
</feature>
<organism evidence="2 3">
    <name type="scientific">Clostridium thermopalmarium DSM 5974</name>
    <dbReference type="NCBI Taxonomy" id="1121340"/>
    <lineage>
        <taxon>Bacteria</taxon>
        <taxon>Bacillati</taxon>
        <taxon>Bacillota</taxon>
        <taxon>Clostridia</taxon>
        <taxon>Eubacteriales</taxon>
        <taxon>Clostridiaceae</taxon>
        <taxon>Clostridium</taxon>
    </lineage>
</organism>
<dbReference type="OrthoDB" id="1937736at2"/>
<accession>A0A2T0ANY5</accession>
<gene>
    <name evidence="2" type="ORF">CPAL_18120</name>
</gene>
<comment type="caution">
    <text evidence="2">The sequence shown here is derived from an EMBL/GenBank/DDBJ whole genome shotgun (WGS) entry which is preliminary data.</text>
</comment>
<proteinExistence type="predicted"/>
<evidence type="ECO:0008006" key="4">
    <source>
        <dbReference type="Google" id="ProtNLM"/>
    </source>
</evidence>
<keyword evidence="1" id="KW-0732">Signal</keyword>
<dbReference type="AlphaFoldDB" id="A0A2T0ANY5"/>
<sequence length="131" mass="14771">MKKIVYTVVVFMITITMCALCCSGKTKAFSEKKEIQLEKVAANYCNEALLSFAYPFITKAVYDYYGTNKQFDLFDAKILSIDKPSEAFTYRVIIQINTFTGAHNPPLGTDTITIETSPESTKVINFIHKSE</sequence>
<evidence type="ECO:0000313" key="3">
    <source>
        <dbReference type="Proteomes" id="UP000239614"/>
    </source>
</evidence>
<evidence type="ECO:0000256" key="1">
    <source>
        <dbReference type="SAM" id="SignalP"/>
    </source>
</evidence>
<dbReference type="Pfam" id="PF13027">
    <property type="entry name" value="DUF3888"/>
    <property type="match status" value="1"/>
</dbReference>
<feature type="signal peptide" evidence="1">
    <location>
        <begin position="1"/>
        <end position="21"/>
    </location>
</feature>
<keyword evidence="3" id="KW-1185">Reference proteome</keyword>